<dbReference type="RefSeq" id="WP_173132713.1">
    <property type="nucleotide sequence ID" value="NZ_CBCSGW010000003.1"/>
</dbReference>
<evidence type="ECO:0000313" key="2">
    <source>
        <dbReference type="EMBL" id="NRN66538.1"/>
    </source>
</evidence>
<feature type="domain" description="YcaO" evidence="1">
    <location>
        <begin position="384"/>
        <end position="519"/>
    </location>
</feature>
<gene>
    <name evidence="2" type="ORF">GC106_37630</name>
</gene>
<accession>A0ABX2F6U4</accession>
<protein>
    <submittedName>
        <fullName evidence="2">YcaO domain-containing protein</fullName>
    </submittedName>
</protein>
<reference evidence="2 3" key="1">
    <citation type="submission" date="2020-01" db="EMBL/GenBank/DDBJ databases">
        <title>Kibdelosporangium persica a novel Actinomycetes from a hot desert in Iran.</title>
        <authorList>
            <person name="Safaei N."/>
            <person name="Zaburannyi N."/>
            <person name="Mueller R."/>
            <person name="Wink J."/>
        </authorList>
    </citation>
    <scope>NUCLEOTIDE SEQUENCE [LARGE SCALE GENOMIC DNA]</scope>
    <source>
        <strain evidence="2 3">4NS15</strain>
    </source>
</reference>
<proteinExistence type="predicted"/>
<comment type="caution">
    <text evidence="2">The sequence shown here is derived from an EMBL/GenBank/DDBJ whole genome shotgun (WGS) entry which is preliminary data.</text>
</comment>
<evidence type="ECO:0000313" key="3">
    <source>
        <dbReference type="Proteomes" id="UP000763557"/>
    </source>
</evidence>
<organism evidence="2 3">
    <name type="scientific">Kibdelosporangium persicum</name>
    <dbReference type="NCBI Taxonomy" id="2698649"/>
    <lineage>
        <taxon>Bacteria</taxon>
        <taxon>Bacillati</taxon>
        <taxon>Actinomycetota</taxon>
        <taxon>Actinomycetes</taxon>
        <taxon>Pseudonocardiales</taxon>
        <taxon>Pseudonocardiaceae</taxon>
        <taxon>Kibdelosporangium</taxon>
    </lineage>
</organism>
<evidence type="ECO:0000259" key="1">
    <source>
        <dbReference type="Pfam" id="PF02624"/>
    </source>
</evidence>
<keyword evidence="3" id="KW-1185">Reference proteome</keyword>
<dbReference type="Proteomes" id="UP000763557">
    <property type="component" value="Unassembled WGS sequence"/>
</dbReference>
<dbReference type="InterPro" id="IPR003776">
    <property type="entry name" value="YcaO-like_dom"/>
</dbReference>
<dbReference type="EMBL" id="JAAATY010000010">
    <property type="protein sequence ID" value="NRN66538.1"/>
    <property type="molecule type" value="Genomic_DNA"/>
</dbReference>
<name>A0ABX2F6U4_9PSEU</name>
<sequence>MRPLLRPDVYLAESEDGAYLLTHRGPVRLTGHSVHRFIERLTPYLDGSHTLDELTAGLAAERAEAVRKLVGMLRDRDVVRDMSPAASVVDASSARPEITYLGYFDDDPGRAFERYQGMRALVLGEGPVASAVVHAAARSGLSHVVRSSTMGGALVDGVDLVLHVATEFSDAERLEQWHHGWRAQVVLRGAHAWLGVAGPGQTELWGSARRRLAAWHRAEPDGRGLGTAAITAVAARLVHGTFRAVTGLDEPRSDRLTGIDLSTLEDQTHAVVPHPLARPVVPTTPDITVADVDPEMFSRQAAVCTDDVIGLLGEPSERDLAQIPLRVCEITVSDPVGLLGADALAPVVTGVGLDFATARYRAALRAFACYGSLMVDRRRVRDGCVTGYALESMDPVLVPVSLAFPVLDGAAVPYEPPIGVAAGYSWLEAVEAGLAGYCRQLTMTEQQPPRLIDLAAVPLDGPGNRYRAMLAAIGHPVTVYDITGSLGVPTLLCHLDDRPVACASRLDALAALTDTLEQAVLHYQATENGQTGYAPPPAPVLPTRDGPVAPLPASVDLTTAVRALIGLGHRPVAVPLDHDQEAHEILPHTFRVVLLDD</sequence>
<dbReference type="Gene3D" id="3.90.930.60">
    <property type="match status" value="1"/>
</dbReference>
<dbReference type="Pfam" id="PF02624">
    <property type="entry name" value="YcaO"/>
    <property type="match status" value="1"/>
</dbReference>